<dbReference type="Gene3D" id="3.40.50.300">
    <property type="entry name" value="P-loop containing nucleotide triphosphate hydrolases"/>
    <property type="match status" value="1"/>
</dbReference>
<evidence type="ECO:0000256" key="1">
    <source>
        <dbReference type="SAM" id="MobiDB-lite"/>
    </source>
</evidence>
<dbReference type="InterPro" id="IPR046454">
    <property type="entry name" value="GpA_endonuclease"/>
</dbReference>
<keyword evidence="5" id="KW-1185">Reference proteome</keyword>
<sequence>MTMKKKTVELFQRICRLAFTPIPKTSVSEWADQYRILSSESSAEPGQWRTDRAPYQREIMDAFTQPGIHKVVAKTASQVGKSDIMNNVMGRFAHLDPGPIMMVQPTITDSEDFSKSRIAPMIRDTKILTNLFSDVKSRDTSNTILSKLFPGGRLIMCGANSPNGLAGRPIRILLADEINRFPDSAGTEGDPLDIVFKRLTTFWNWVAGLFSTPTIKGSSRIDTEYMAGTQEEWQHECPNCQENHLITHRDMVYDYTETKNDDGTKFIVVHWVKWRCPDCGYEFDEQTMRATPQKYVAHNPNALKNGVRSFFVNCFASPWLKWTDMIREYLEAKGDPEREKVVFNTRFGEAYEQKGNFEDEAIFLKRREAYPAALPDGVLLLTAAVDTQDNRLEYEICGWGDSEENWGIKKGIVLGVPDRQETWDELDQQLDRAYRFTNGTGLVVARTFIDSGGHYTKEVYKYCYRNMHKNRFAIKGMPGAGVPLIYKISAVKEYGIPLVLIGVDSGKQYVFDRLSIEEPGPKYFHFPLDQDKENMIAEAIKKAGMHLPELLLMRGYDQIYFKGLVAEQLVPKKERGRVVMVWQNIAKDKRNEPLDLRVYNLACLHSINPDWETYKQLIQGTKQEAIRMKSEQKAGNSPPPKYGCIKKGVS</sequence>
<dbReference type="PANTHER" id="PTHR34413">
    <property type="entry name" value="PROPHAGE TAIL FIBER ASSEMBLY PROTEIN HOMOLOG TFAE-RELATED-RELATED"/>
    <property type="match status" value="1"/>
</dbReference>
<protein>
    <recommendedName>
        <fullName evidence="6">Phage terminase large subunit (GpA)</fullName>
    </recommendedName>
</protein>
<dbReference type="Pfam" id="PF05876">
    <property type="entry name" value="GpA_ATPase"/>
    <property type="match status" value="1"/>
</dbReference>
<reference evidence="4" key="1">
    <citation type="submission" date="2024-05" db="EMBL/GenBank/DDBJ databases">
        <title>Isolation and characterization of Sporomusa carbonis sp. nov., a carboxydotrophic hydrogenogen in the genus of Sporomusa isolated from a charcoal burning pile.</title>
        <authorList>
            <person name="Boeer T."/>
            <person name="Rosenbaum F."/>
            <person name="Eysell L."/>
            <person name="Mueller V."/>
            <person name="Daniel R."/>
            <person name="Poehlein A."/>
        </authorList>
    </citation>
    <scope>NUCLEOTIDE SEQUENCE [LARGE SCALE GENOMIC DNA]</scope>
    <source>
        <strain evidence="4">DSM 3132</strain>
    </source>
</reference>
<dbReference type="InterPro" id="IPR027417">
    <property type="entry name" value="P-loop_NTPase"/>
</dbReference>
<dbReference type="HAMAP" id="MF_04144">
    <property type="entry name" value="TERL_LAMBDA"/>
    <property type="match status" value="1"/>
</dbReference>
<evidence type="ECO:0000313" key="5">
    <source>
        <dbReference type="Proteomes" id="UP000216052"/>
    </source>
</evidence>
<dbReference type="InterPro" id="IPR046453">
    <property type="entry name" value="GpA_ATPase"/>
</dbReference>
<accession>A0ABZ3J8A8</accession>
<dbReference type="Proteomes" id="UP000216052">
    <property type="component" value="Chromosome"/>
</dbReference>
<dbReference type="PANTHER" id="PTHR34413:SF2">
    <property type="entry name" value="PROPHAGE TAIL FIBER ASSEMBLY PROTEIN HOMOLOG TFAE-RELATED"/>
    <property type="match status" value="1"/>
</dbReference>
<evidence type="ECO:0000313" key="4">
    <source>
        <dbReference type="EMBL" id="XFO74634.1"/>
    </source>
</evidence>
<dbReference type="EMBL" id="CP155571">
    <property type="protein sequence ID" value="XFO74634.1"/>
    <property type="molecule type" value="Genomic_DNA"/>
</dbReference>
<dbReference type="InterPro" id="IPR051220">
    <property type="entry name" value="TFA_Chaperone"/>
</dbReference>
<gene>
    <name evidence="4" type="ORF">SPACI_047440</name>
</gene>
<evidence type="ECO:0000259" key="3">
    <source>
        <dbReference type="Pfam" id="PF20454"/>
    </source>
</evidence>
<organism evidence="4 5">
    <name type="scientific">Sporomusa acidovorans (strain ATCC 49682 / DSM 3132 / Mol)</name>
    <dbReference type="NCBI Taxonomy" id="1123286"/>
    <lineage>
        <taxon>Bacteria</taxon>
        <taxon>Bacillati</taxon>
        <taxon>Bacillota</taxon>
        <taxon>Negativicutes</taxon>
        <taxon>Selenomonadales</taxon>
        <taxon>Sporomusaceae</taxon>
        <taxon>Sporomusa</taxon>
    </lineage>
</organism>
<evidence type="ECO:0000259" key="2">
    <source>
        <dbReference type="Pfam" id="PF05876"/>
    </source>
</evidence>
<dbReference type="Pfam" id="PF20454">
    <property type="entry name" value="GpA_nuclease"/>
    <property type="match status" value="1"/>
</dbReference>
<proteinExistence type="inferred from homology"/>
<feature type="region of interest" description="Disordered" evidence="1">
    <location>
        <begin position="629"/>
        <end position="650"/>
    </location>
</feature>
<feature type="domain" description="Phage terminase large subunit GpA ATPase" evidence="2">
    <location>
        <begin position="42"/>
        <end position="289"/>
    </location>
</feature>
<feature type="domain" description="Terminase large subunit GpA endonuclease" evidence="3">
    <location>
        <begin position="308"/>
        <end position="609"/>
    </location>
</feature>
<dbReference type="InterPro" id="IPR008866">
    <property type="entry name" value="Phage_lambda_GpA-like"/>
</dbReference>
<name>A0ABZ3J8A8_SPOA4</name>
<evidence type="ECO:0008006" key="6">
    <source>
        <dbReference type="Google" id="ProtNLM"/>
    </source>
</evidence>